<dbReference type="InterPro" id="IPR036291">
    <property type="entry name" value="NAD(P)-bd_dom_sf"/>
</dbReference>
<dbReference type="GO" id="GO:0050661">
    <property type="term" value="F:NADP binding"/>
    <property type="evidence" value="ECO:0007669"/>
    <property type="project" value="InterPro"/>
</dbReference>
<feature type="non-terminal residue" evidence="3">
    <location>
        <position position="61"/>
    </location>
</feature>
<dbReference type="Gene3D" id="3.40.50.720">
    <property type="entry name" value="NAD(P)-binding Rossmann-like Domain"/>
    <property type="match status" value="1"/>
</dbReference>
<accession>A0A2V5IM52</accession>
<name>A0A2V5IM52_9EURO</name>
<dbReference type="SUPFAM" id="SSF51735">
    <property type="entry name" value="NAD(P)-binding Rossmann-fold domains"/>
    <property type="match status" value="1"/>
</dbReference>
<dbReference type="EMBL" id="KZ825710">
    <property type="protein sequence ID" value="PYI24927.1"/>
    <property type="molecule type" value="Genomic_DNA"/>
</dbReference>
<evidence type="ECO:0000313" key="3">
    <source>
        <dbReference type="EMBL" id="PYI24927.1"/>
    </source>
</evidence>
<organism evidence="3 4">
    <name type="scientific">Aspergillus indologenus CBS 114.80</name>
    <dbReference type="NCBI Taxonomy" id="1450541"/>
    <lineage>
        <taxon>Eukaryota</taxon>
        <taxon>Fungi</taxon>
        <taxon>Dikarya</taxon>
        <taxon>Ascomycota</taxon>
        <taxon>Pezizomycotina</taxon>
        <taxon>Eurotiomycetes</taxon>
        <taxon>Eurotiomycetidae</taxon>
        <taxon>Eurotiales</taxon>
        <taxon>Aspergillaceae</taxon>
        <taxon>Aspergillus</taxon>
        <taxon>Aspergillus subgen. Circumdati</taxon>
    </lineage>
</organism>
<keyword evidence="4" id="KW-1185">Reference proteome</keyword>
<dbReference type="InterPro" id="IPR006115">
    <property type="entry name" value="6PGDH_NADP-bd"/>
</dbReference>
<protein>
    <recommendedName>
        <fullName evidence="2">6-phosphogluconate dehydrogenase NADP-binding domain-containing protein</fullName>
    </recommendedName>
</protein>
<dbReference type="PROSITE" id="PS00895">
    <property type="entry name" value="3_HYDROXYISOBUT_DH"/>
    <property type="match status" value="1"/>
</dbReference>
<sequence length="61" mass="6790">MSAQEFGFIGLGVMGYPMALNLLKKLTTKKRLHVYDVSNEAVEKLMAEGQERVSRCGSARE</sequence>
<evidence type="ECO:0000256" key="1">
    <source>
        <dbReference type="SAM" id="Phobius"/>
    </source>
</evidence>
<keyword evidence="1" id="KW-0812">Transmembrane</keyword>
<evidence type="ECO:0000259" key="2">
    <source>
        <dbReference type="Pfam" id="PF03446"/>
    </source>
</evidence>
<dbReference type="GO" id="GO:0016491">
    <property type="term" value="F:oxidoreductase activity"/>
    <property type="evidence" value="ECO:0007669"/>
    <property type="project" value="InterPro"/>
</dbReference>
<dbReference type="InterPro" id="IPR002204">
    <property type="entry name" value="3-OH-isobutyrate_DH-rel_CS"/>
</dbReference>
<evidence type="ECO:0000313" key="4">
    <source>
        <dbReference type="Proteomes" id="UP000248817"/>
    </source>
</evidence>
<keyword evidence="1" id="KW-0472">Membrane</keyword>
<keyword evidence="1" id="KW-1133">Transmembrane helix</keyword>
<feature type="domain" description="6-phosphogluconate dehydrogenase NADP-binding" evidence="2">
    <location>
        <begin position="6"/>
        <end position="54"/>
    </location>
</feature>
<proteinExistence type="predicted"/>
<dbReference type="AlphaFoldDB" id="A0A2V5IM52"/>
<dbReference type="Proteomes" id="UP000248817">
    <property type="component" value="Unassembled WGS sequence"/>
</dbReference>
<dbReference type="Pfam" id="PF03446">
    <property type="entry name" value="NAD_binding_2"/>
    <property type="match status" value="1"/>
</dbReference>
<reference evidence="3 4" key="1">
    <citation type="submission" date="2018-02" db="EMBL/GenBank/DDBJ databases">
        <title>The genomes of Aspergillus section Nigri reveals drivers in fungal speciation.</title>
        <authorList>
            <consortium name="DOE Joint Genome Institute"/>
            <person name="Vesth T.C."/>
            <person name="Nybo J."/>
            <person name="Theobald S."/>
            <person name="Brandl J."/>
            <person name="Frisvad J.C."/>
            <person name="Nielsen K.F."/>
            <person name="Lyhne E.K."/>
            <person name="Kogle M.E."/>
            <person name="Kuo A."/>
            <person name="Riley R."/>
            <person name="Clum A."/>
            <person name="Nolan M."/>
            <person name="Lipzen A."/>
            <person name="Salamov A."/>
            <person name="Henrissat B."/>
            <person name="Wiebenga A."/>
            <person name="De vries R.P."/>
            <person name="Grigoriev I.V."/>
            <person name="Mortensen U.H."/>
            <person name="Andersen M.R."/>
            <person name="Baker S.E."/>
        </authorList>
    </citation>
    <scope>NUCLEOTIDE SEQUENCE [LARGE SCALE GENOMIC DNA]</scope>
    <source>
        <strain evidence="3 4">CBS 114.80</strain>
    </source>
</reference>
<gene>
    <name evidence="3" type="ORF">BP00DRAFT_452603</name>
</gene>
<feature type="transmembrane region" description="Helical" evidence="1">
    <location>
        <begin position="6"/>
        <end position="23"/>
    </location>
</feature>